<dbReference type="Proteomes" id="UP000237105">
    <property type="component" value="Unassembled WGS sequence"/>
</dbReference>
<keyword evidence="3" id="KW-1185">Reference proteome</keyword>
<dbReference type="OrthoDB" id="2149840at2759"/>
<protein>
    <submittedName>
        <fullName evidence="2">Uncharacterized protein</fullName>
    </submittedName>
</protein>
<reference evidence="3" key="1">
    <citation type="submission" date="2016-06" db="EMBL/GenBank/DDBJ databases">
        <title>Parallel loss of symbiosis genes in relatives of nitrogen-fixing non-legume Parasponia.</title>
        <authorList>
            <person name="Van Velzen R."/>
            <person name="Holmer R."/>
            <person name="Bu F."/>
            <person name="Rutten L."/>
            <person name="Van Zeijl A."/>
            <person name="Liu W."/>
            <person name="Santuari L."/>
            <person name="Cao Q."/>
            <person name="Sharma T."/>
            <person name="Shen D."/>
            <person name="Roswanjaya Y."/>
            <person name="Wardhani T."/>
            <person name="Kalhor M.S."/>
            <person name="Jansen J."/>
            <person name="Van den Hoogen J."/>
            <person name="Gungor B."/>
            <person name="Hartog M."/>
            <person name="Hontelez J."/>
            <person name="Verver J."/>
            <person name="Yang W.-C."/>
            <person name="Schijlen E."/>
            <person name="Repin R."/>
            <person name="Schilthuizen M."/>
            <person name="Schranz E."/>
            <person name="Heidstra R."/>
            <person name="Miyata K."/>
            <person name="Fedorova E."/>
            <person name="Kohlen W."/>
            <person name="Bisseling T."/>
            <person name="Smit S."/>
            <person name="Geurts R."/>
        </authorList>
    </citation>
    <scope>NUCLEOTIDE SEQUENCE [LARGE SCALE GENOMIC DNA]</scope>
    <source>
        <strain evidence="3">cv. WU1-14</strain>
    </source>
</reference>
<proteinExistence type="predicted"/>
<comment type="caution">
    <text evidence="2">The sequence shown here is derived from an EMBL/GenBank/DDBJ whole genome shotgun (WGS) entry which is preliminary data.</text>
</comment>
<evidence type="ECO:0000313" key="2">
    <source>
        <dbReference type="EMBL" id="PON37222.1"/>
    </source>
</evidence>
<feature type="chain" id="PRO_5015184227" evidence="1">
    <location>
        <begin position="20"/>
        <end position="265"/>
    </location>
</feature>
<dbReference type="PANTHER" id="PTHR31061">
    <property type="entry name" value="LD22376P"/>
    <property type="match status" value="1"/>
</dbReference>
<evidence type="ECO:0000313" key="3">
    <source>
        <dbReference type="Proteomes" id="UP000237105"/>
    </source>
</evidence>
<gene>
    <name evidence="2" type="ORF">PanWU01x14_322000</name>
</gene>
<evidence type="ECO:0000256" key="1">
    <source>
        <dbReference type="SAM" id="SignalP"/>
    </source>
</evidence>
<dbReference type="AlphaFoldDB" id="A0A2P5AL09"/>
<dbReference type="EMBL" id="JXTB01000538">
    <property type="protein sequence ID" value="PON37222.1"/>
    <property type="molecule type" value="Genomic_DNA"/>
</dbReference>
<feature type="signal peptide" evidence="1">
    <location>
        <begin position="1"/>
        <end position="19"/>
    </location>
</feature>
<organism evidence="2 3">
    <name type="scientific">Parasponia andersonii</name>
    <name type="common">Sponia andersonii</name>
    <dbReference type="NCBI Taxonomy" id="3476"/>
    <lineage>
        <taxon>Eukaryota</taxon>
        <taxon>Viridiplantae</taxon>
        <taxon>Streptophyta</taxon>
        <taxon>Embryophyta</taxon>
        <taxon>Tracheophyta</taxon>
        <taxon>Spermatophyta</taxon>
        <taxon>Magnoliopsida</taxon>
        <taxon>eudicotyledons</taxon>
        <taxon>Gunneridae</taxon>
        <taxon>Pentapetalae</taxon>
        <taxon>rosids</taxon>
        <taxon>fabids</taxon>
        <taxon>Rosales</taxon>
        <taxon>Cannabaceae</taxon>
        <taxon>Parasponia</taxon>
    </lineage>
</organism>
<dbReference type="STRING" id="3476.A0A2P5AL09"/>
<keyword evidence="1" id="KW-0732">Signal</keyword>
<accession>A0A2P5AL09</accession>
<dbReference type="PANTHER" id="PTHR31061:SF24">
    <property type="entry name" value="LD22376P"/>
    <property type="match status" value="1"/>
</dbReference>
<sequence length="265" mass="29618">MICIVYLLVLYGLYVPDWEYQIPFESSFNSPKTFLVKCGVRGDTGPACNAVGMIDRNILGIQHLFIVSRYRLFGSMLWIYLSTLYLPPPIENSRLDRSKSNISRDGTAALAPANSEYSVDRQVDAVFSDLSDALPVDHDSRNGEKILMAASSFESTKAVEGKAGSEANIQEVLVDADADYADWKLKVASNLCIEMARACCAISAETHIIDERQVDGASNTDWKRRLLKLGVWNHMTWRIWIQIASLRRKGIVGMADIEFALRCQA</sequence>
<name>A0A2P5AL09_PARAD</name>